<evidence type="ECO:0000313" key="3">
    <source>
        <dbReference type="EMBL" id="KAK5627225.1"/>
    </source>
</evidence>
<comment type="caution">
    <text evidence="3">The sequence shown here is derived from an EMBL/GenBank/DDBJ whole genome shotgun (WGS) entry which is preliminary data.</text>
</comment>
<dbReference type="EMBL" id="JAWHQM010000005">
    <property type="protein sequence ID" value="KAK5627225.1"/>
    <property type="molecule type" value="Genomic_DNA"/>
</dbReference>
<name>A0AAN7U720_9PEZI</name>
<evidence type="ECO:0000256" key="1">
    <source>
        <dbReference type="SAM" id="MobiDB-lite"/>
    </source>
</evidence>
<organism evidence="3 4">
    <name type="scientific">Xylaria bambusicola</name>
    <dbReference type="NCBI Taxonomy" id="326684"/>
    <lineage>
        <taxon>Eukaryota</taxon>
        <taxon>Fungi</taxon>
        <taxon>Dikarya</taxon>
        <taxon>Ascomycota</taxon>
        <taxon>Pezizomycotina</taxon>
        <taxon>Sordariomycetes</taxon>
        <taxon>Xylariomycetidae</taxon>
        <taxon>Xylariales</taxon>
        <taxon>Xylariaceae</taxon>
        <taxon>Xylaria</taxon>
    </lineage>
</organism>
<dbReference type="AlphaFoldDB" id="A0AAN7U720"/>
<proteinExistence type="predicted"/>
<evidence type="ECO:0000256" key="2">
    <source>
        <dbReference type="SAM" id="SignalP"/>
    </source>
</evidence>
<keyword evidence="2" id="KW-0732">Signal</keyword>
<feature type="compositionally biased region" description="Low complexity" evidence="1">
    <location>
        <begin position="114"/>
        <end position="227"/>
    </location>
</feature>
<feature type="region of interest" description="Disordered" evidence="1">
    <location>
        <begin position="78"/>
        <end position="227"/>
    </location>
</feature>
<feature type="signal peptide" evidence="2">
    <location>
        <begin position="1"/>
        <end position="20"/>
    </location>
</feature>
<sequence length="227" mass="23818">MPNIRAFLFTILVYITFTAALTDAASFGIRLLRKDLAGAEDVDTNVNQDKDPTTFSHLLSAVSPQALDRLLHQYAPGTFKNGVSSPDRKSVEVVPARTPEPPSRVVRMAIRQATSGNDTSTSDTTTSTTSSTSDTLSTTSTTSTKQTPMETTSTSQDTPTSPSSTPESTPTPTSTSASTPTMASTTEVTETTEPVETTSTTETSEPTSSSPPQTSESSSGTDSSTSK</sequence>
<dbReference type="Proteomes" id="UP001305414">
    <property type="component" value="Unassembled WGS sequence"/>
</dbReference>
<accession>A0AAN7U720</accession>
<reference evidence="3 4" key="1">
    <citation type="submission" date="2023-10" db="EMBL/GenBank/DDBJ databases">
        <title>Draft genome sequence of Xylaria bambusicola isolate GMP-LS, the root and basal stem rot pathogen of sugarcane in Indonesia.</title>
        <authorList>
            <person name="Selvaraj P."/>
            <person name="Muralishankar V."/>
            <person name="Muruganantham S."/>
            <person name="Sp S."/>
            <person name="Haryani S."/>
            <person name="Lau K.J.X."/>
            <person name="Naqvi N.I."/>
        </authorList>
    </citation>
    <scope>NUCLEOTIDE SEQUENCE [LARGE SCALE GENOMIC DNA]</scope>
    <source>
        <strain evidence="3">GMP-LS</strain>
    </source>
</reference>
<evidence type="ECO:0000313" key="4">
    <source>
        <dbReference type="Proteomes" id="UP001305414"/>
    </source>
</evidence>
<protein>
    <submittedName>
        <fullName evidence="3">Uncharacterized protein</fullName>
    </submittedName>
</protein>
<feature type="chain" id="PRO_5043030106" evidence="2">
    <location>
        <begin position="21"/>
        <end position="227"/>
    </location>
</feature>
<gene>
    <name evidence="3" type="ORF">RRF57_002940</name>
</gene>
<keyword evidence="4" id="KW-1185">Reference proteome</keyword>